<proteinExistence type="predicted"/>
<evidence type="ECO:0000313" key="2">
    <source>
        <dbReference type="Proteomes" id="UP000585681"/>
    </source>
</evidence>
<sequence length="36" mass="4108">MNGHPAPRRSVFIPVCWKTLLSMLVRGYCTGSIRFI</sequence>
<protein>
    <submittedName>
        <fullName evidence="1">Uncharacterized protein</fullName>
    </submittedName>
</protein>
<evidence type="ECO:0000313" key="1">
    <source>
        <dbReference type="EMBL" id="MBB4021835.1"/>
    </source>
</evidence>
<dbReference type="AlphaFoldDB" id="A0A840C8S6"/>
<reference evidence="1" key="1">
    <citation type="submission" date="2020-08" db="EMBL/GenBank/DDBJ databases">
        <title>Genomic Encyclopedia of Type Strains, Phase IV (KMG-IV): sequencing the most valuable type-strain genomes for metagenomic binning, comparative biology and taxonomic classification.</title>
        <authorList>
            <person name="Goeker M."/>
        </authorList>
    </citation>
    <scope>NUCLEOTIDE SEQUENCE [LARGE SCALE GENOMIC DNA]</scope>
    <source>
        <strain evidence="1">DSM 105040</strain>
    </source>
</reference>
<comment type="caution">
    <text evidence="1">The sequence shown here is derived from an EMBL/GenBank/DDBJ whole genome shotgun (WGS) entry which is preliminary data.</text>
</comment>
<name>A0A840C8S6_9RHOB</name>
<organism evidence="1 2">
    <name type="scientific">Actibacterium naphthalenivorans</name>
    <dbReference type="NCBI Taxonomy" id="1614693"/>
    <lineage>
        <taxon>Bacteria</taxon>
        <taxon>Pseudomonadati</taxon>
        <taxon>Pseudomonadota</taxon>
        <taxon>Alphaproteobacteria</taxon>
        <taxon>Rhodobacterales</taxon>
        <taxon>Roseobacteraceae</taxon>
        <taxon>Actibacterium</taxon>
    </lineage>
</organism>
<dbReference type="EMBL" id="JACIEQ010000001">
    <property type="protein sequence ID" value="MBB4021835.1"/>
    <property type="molecule type" value="Genomic_DNA"/>
</dbReference>
<gene>
    <name evidence="1" type="ORF">GGR17_001626</name>
</gene>
<keyword evidence="2" id="KW-1185">Reference proteome</keyword>
<dbReference type="Proteomes" id="UP000585681">
    <property type="component" value="Unassembled WGS sequence"/>
</dbReference>
<accession>A0A840C8S6</accession>